<reference evidence="1" key="1">
    <citation type="submission" date="2022-05" db="EMBL/GenBank/DDBJ databases">
        <title>Schlegelella sp. nov., isolated from mangrove soil.</title>
        <authorList>
            <person name="Liu Y."/>
            <person name="Ge X."/>
            <person name="Liu W."/>
        </authorList>
    </citation>
    <scope>NUCLEOTIDE SEQUENCE</scope>
    <source>
        <strain evidence="1">S2-27</strain>
    </source>
</reference>
<dbReference type="RefSeq" id="WP_251777983.1">
    <property type="nucleotide sequence ID" value="NZ_JAMKFE010000005.1"/>
</dbReference>
<gene>
    <name evidence="1" type="ORF">M8A51_09500</name>
</gene>
<dbReference type="EMBL" id="JAMKFE010000005">
    <property type="protein sequence ID" value="MCM5679770.1"/>
    <property type="molecule type" value="Genomic_DNA"/>
</dbReference>
<dbReference type="InterPro" id="IPR016181">
    <property type="entry name" value="Acyl_CoA_acyltransferase"/>
</dbReference>
<name>A0ABT0YM27_9BURK</name>
<protein>
    <submittedName>
        <fullName evidence="1">GNAT family N-acetyltransferase</fullName>
    </submittedName>
</protein>
<evidence type="ECO:0000313" key="2">
    <source>
        <dbReference type="Proteomes" id="UP001165541"/>
    </source>
</evidence>
<dbReference type="Proteomes" id="UP001165541">
    <property type="component" value="Unassembled WGS sequence"/>
</dbReference>
<accession>A0ABT0YM27</accession>
<dbReference type="Pfam" id="PF04339">
    <property type="entry name" value="FemAB_like"/>
    <property type="match status" value="1"/>
</dbReference>
<dbReference type="SUPFAM" id="SSF55729">
    <property type="entry name" value="Acyl-CoA N-acyltransferases (Nat)"/>
    <property type="match status" value="1"/>
</dbReference>
<evidence type="ECO:0000313" key="1">
    <source>
        <dbReference type="EMBL" id="MCM5679770.1"/>
    </source>
</evidence>
<dbReference type="PANTHER" id="PTHR47017:SF1">
    <property type="entry name" value="ACYL-COA"/>
    <property type="match status" value="1"/>
</dbReference>
<sequence>MTSKKAEATNAEENHKGEAPDDYVIRLHHDVASVDAPGWDALLAASLRPTPFLSHAYLDALHASGSATEDAGWAPHFLTLERTGKLVAACPLYLKAHSYGEYVFDWAWADAYERHGLAYYPKLLAAVPFTPVPGSRLLARDAPARRALLAAIESIARDNDLSSAHLLFVDEADLEAAGTQGWLIRSTVQFHWRNRTPLPYRDFDEFLAGLQRDKRKKILQDRRHVADAGIEFSALTGADITQPDWDFFYECYGATYRAHHSTPYLTRRFFALMSERMPEHWLLFIATRGGRRIASSLVALDPRHRRAFGRYWGALEWVPCLHFEACYYQPLAWCIEHGYEAFEGGAQGEHKMARGLMPVQTWSAHWLSHPVFSDAVARFLEREGQGVQAYVDELAERSPFKSEPGR</sequence>
<dbReference type="PANTHER" id="PTHR47017">
    <property type="entry name" value="ACYL-COA"/>
    <property type="match status" value="1"/>
</dbReference>
<comment type="caution">
    <text evidence="1">The sequence shown here is derived from an EMBL/GenBank/DDBJ whole genome shotgun (WGS) entry which is preliminary data.</text>
</comment>
<dbReference type="InterPro" id="IPR007434">
    <property type="entry name" value="FemAB-like"/>
</dbReference>
<dbReference type="Gene3D" id="3.40.630.30">
    <property type="match status" value="1"/>
</dbReference>
<proteinExistence type="predicted"/>
<organism evidence="1 2">
    <name type="scientific">Caldimonas mangrovi</name>
    <dbReference type="NCBI Taxonomy" id="2944811"/>
    <lineage>
        <taxon>Bacteria</taxon>
        <taxon>Pseudomonadati</taxon>
        <taxon>Pseudomonadota</taxon>
        <taxon>Betaproteobacteria</taxon>
        <taxon>Burkholderiales</taxon>
        <taxon>Sphaerotilaceae</taxon>
        <taxon>Caldimonas</taxon>
    </lineage>
</organism>
<keyword evidence="2" id="KW-1185">Reference proteome</keyword>